<evidence type="ECO:0000256" key="1">
    <source>
        <dbReference type="ARBA" id="ARBA00008959"/>
    </source>
</evidence>
<dbReference type="InterPro" id="IPR027417">
    <property type="entry name" value="P-loop_NTPase"/>
</dbReference>
<dbReference type="FunFam" id="1.20.272.10:FF:000001">
    <property type="entry name" value="Putative AAA family ATPase"/>
    <property type="match status" value="1"/>
</dbReference>
<dbReference type="InterPro" id="IPR051314">
    <property type="entry name" value="AAA_ATPase_RarA/MGS1/WRNIP1"/>
</dbReference>
<feature type="domain" description="AAA+ ATPase" evidence="4">
    <location>
        <begin position="30"/>
        <end position="141"/>
    </location>
</feature>
<protein>
    <submittedName>
        <fullName evidence="5">Replication-associated recombination protein RarA</fullName>
    </submittedName>
</protein>
<dbReference type="InterPro" id="IPR008921">
    <property type="entry name" value="DNA_pol3_clamp-load_cplx_C"/>
</dbReference>
<dbReference type="SUPFAM" id="SSF48019">
    <property type="entry name" value="post-AAA+ oligomerization domain-like"/>
    <property type="match status" value="1"/>
</dbReference>
<dbReference type="GO" id="GO:0006261">
    <property type="term" value="P:DNA-templated DNA replication"/>
    <property type="evidence" value="ECO:0007669"/>
    <property type="project" value="TreeGrafter"/>
</dbReference>
<dbReference type="InterPro" id="IPR032423">
    <property type="entry name" value="AAA_assoc_2"/>
</dbReference>
<dbReference type="CDD" id="cd18139">
    <property type="entry name" value="HLD_clamp_RarA"/>
    <property type="match status" value="1"/>
</dbReference>
<keyword evidence="3" id="KW-0067">ATP-binding</keyword>
<dbReference type="PANTHER" id="PTHR13779:SF7">
    <property type="entry name" value="ATPASE WRNIP1"/>
    <property type="match status" value="1"/>
</dbReference>
<evidence type="ECO:0000256" key="2">
    <source>
        <dbReference type="ARBA" id="ARBA00022741"/>
    </source>
</evidence>
<dbReference type="InterPro" id="IPR003593">
    <property type="entry name" value="AAA+_ATPase"/>
</dbReference>
<dbReference type="GO" id="GO:0003677">
    <property type="term" value="F:DNA binding"/>
    <property type="evidence" value="ECO:0007669"/>
    <property type="project" value="InterPro"/>
</dbReference>
<keyword evidence="2" id="KW-0547">Nucleotide-binding</keyword>
<dbReference type="GO" id="GO:0016887">
    <property type="term" value="F:ATP hydrolysis activity"/>
    <property type="evidence" value="ECO:0007669"/>
    <property type="project" value="InterPro"/>
</dbReference>
<dbReference type="Gene3D" id="3.40.50.300">
    <property type="entry name" value="P-loop containing nucleotide triphosphate hydrolases"/>
    <property type="match status" value="1"/>
</dbReference>
<proteinExistence type="inferred from homology"/>
<dbReference type="Pfam" id="PF16193">
    <property type="entry name" value="AAA_assoc_2"/>
    <property type="match status" value="1"/>
</dbReference>
<sequence length="408" mass="44964">MMPASLQDFVGQEDLLCTGGPLRRLIEEDRIVSLILYGPPGTGKTAIARIIAKKTEARFVSLNAVTAGVKDIRNAIAYSGSGRTILFIDEIHRFNRLQQDALLPHVESGEITLIGASTQNPFFALVPALASRSTIFEFKPLAAEDIKLLIRHALTSEKGFGKYGVEMDERAMDYIAVRCSGDARKALNMLELSFLTACTPSASKITITAEGLKNSLQQKSLYYDEDLHYDIISAFIKSMRGSDPDAAVYWLARMIASGEDPMFIARRIVICASEDVGNADPMALNVAVSAMQALEKIGMPEGRIILAQAAIYVAAAPKSNASYMAIEKAANAVVDEPLQSVPDHLGDSHYKGAEKLGRGIGYKYPHNYNGHYIQQEYLEHEQTFYEPSDEGYEQNIKTTMKKRRSNQK</sequence>
<dbReference type="SMART" id="SM00382">
    <property type="entry name" value="AAA"/>
    <property type="match status" value="1"/>
</dbReference>
<name>A0A3B1D0A1_9ZZZZ</name>
<evidence type="ECO:0000313" key="5">
    <source>
        <dbReference type="EMBL" id="VAX34152.1"/>
    </source>
</evidence>
<dbReference type="CDD" id="cd00009">
    <property type="entry name" value="AAA"/>
    <property type="match status" value="1"/>
</dbReference>
<dbReference type="EMBL" id="UOGI01000264">
    <property type="protein sequence ID" value="VAX34152.1"/>
    <property type="molecule type" value="Genomic_DNA"/>
</dbReference>
<dbReference type="GO" id="GO:0008047">
    <property type="term" value="F:enzyme activator activity"/>
    <property type="evidence" value="ECO:0007669"/>
    <property type="project" value="TreeGrafter"/>
</dbReference>
<dbReference type="GO" id="GO:0000731">
    <property type="term" value="P:DNA synthesis involved in DNA repair"/>
    <property type="evidence" value="ECO:0007669"/>
    <property type="project" value="TreeGrafter"/>
</dbReference>
<evidence type="ECO:0000256" key="3">
    <source>
        <dbReference type="ARBA" id="ARBA00022840"/>
    </source>
</evidence>
<gene>
    <name evidence="5" type="ORF">MNBD_NITROSPIRAE03-782</name>
</gene>
<dbReference type="Gene3D" id="1.20.272.10">
    <property type="match status" value="1"/>
</dbReference>
<organism evidence="5">
    <name type="scientific">hydrothermal vent metagenome</name>
    <dbReference type="NCBI Taxonomy" id="652676"/>
    <lineage>
        <taxon>unclassified sequences</taxon>
        <taxon>metagenomes</taxon>
        <taxon>ecological metagenomes</taxon>
    </lineage>
</organism>
<dbReference type="Gene3D" id="1.10.3710.10">
    <property type="entry name" value="DNA polymerase III clamp loader subunits, C-terminal domain"/>
    <property type="match status" value="1"/>
</dbReference>
<accession>A0A3B1D0A1</accession>
<dbReference type="Gene3D" id="1.10.8.60">
    <property type="match status" value="1"/>
</dbReference>
<dbReference type="PANTHER" id="PTHR13779">
    <property type="entry name" value="WERNER HELICASE-INTERACTING PROTEIN 1 FAMILY MEMBER"/>
    <property type="match status" value="1"/>
</dbReference>
<dbReference type="Pfam" id="PF00004">
    <property type="entry name" value="AAA"/>
    <property type="match status" value="1"/>
</dbReference>
<dbReference type="AlphaFoldDB" id="A0A3B1D0A1"/>
<dbReference type="SUPFAM" id="SSF52540">
    <property type="entry name" value="P-loop containing nucleoside triphosphate hydrolases"/>
    <property type="match status" value="1"/>
</dbReference>
<dbReference type="InterPro" id="IPR003959">
    <property type="entry name" value="ATPase_AAA_core"/>
</dbReference>
<dbReference type="InterPro" id="IPR021886">
    <property type="entry name" value="MgsA_C"/>
</dbReference>
<dbReference type="GO" id="GO:0005524">
    <property type="term" value="F:ATP binding"/>
    <property type="evidence" value="ECO:0007669"/>
    <property type="project" value="UniProtKB-KW"/>
</dbReference>
<comment type="similarity">
    <text evidence="1">Belongs to the AAA ATPase family. RarA/MGS1/WRNIP1 subfamily.</text>
</comment>
<dbReference type="GO" id="GO:0017116">
    <property type="term" value="F:single-stranded DNA helicase activity"/>
    <property type="evidence" value="ECO:0007669"/>
    <property type="project" value="TreeGrafter"/>
</dbReference>
<reference evidence="5" key="1">
    <citation type="submission" date="2018-06" db="EMBL/GenBank/DDBJ databases">
        <authorList>
            <person name="Zhirakovskaya E."/>
        </authorList>
    </citation>
    <scope>NUCLEOTIDE SEQUENCE</scope>
</reference>
<dbReference type="Pfam" id="PF12002">
    <property type="entry name" value="MgsA_C"/>
    <property type="match status" value="1"/>
</dbReference>
<evidence type="ECO:0000259" key="4">
    <source>
        <dbReference type="SMART" id="SM00382"/>
    </source>
</evidence>